<dbReference type="GO" id="GO:0031369">
    <property type="term" value="F:translation initiation factor binding"/>
    <property type="evidence" value="ECO:0007669"/>
    <property type="project" value="TreeGrafter"/>
</dbReference>
<dbReference type="Gene3D" id="3.30.30.170">
    <property type="match status" value="1"/>
</dbReference>
<protein>
    <recommendedName>
        <fullName evidence="6">Eukaryotic translation initiation factor 2 subunit beta</fullName>
    </recommendedName>
</protein>
<comment type="function">
    <text evidence="4">Component of the eIF2 complex that functions in the early steps of protein synthesis by forming a ternary complex with GTP and initiator tRNA. This complex binds to a 40S ribosomal subunit, followed by mRNA binding to form a 43S pre-initiation complex (43S PIC). Junction of the 60S ribosomal subunit to form the 80S initiation complex is preceded by hydrolysis of the GTP bound to eIF2 and release of an eIF2-GDP binary complex. In order for eIF2 to recycle and catalyze another round of initiation, the GDP bound to eIF2 must exchange with GTP by way of a reaction catalyzed by eIF2B.</text>
</comment>
<dbReference type="InterPro" id="IPR045196">
    <property type="entry name" value="IF2/IF5"/>
</dbReference>
<comment type="subunit">
    <text evidence="5">Eukaryotic translation initiation factor 2 eIF2 is a heterotrimeric complex composed of an alpha, a beta and a gamma subunit.</text>
</comment>
<dbReference type="SUPFAM" id="SSF100966">
    <property type="entry name" value="Translation initiation factor 2 beta, aIF2beta, N-terminal domain"/>
    <property type="match status" value="1"/>
</dbReference>
<evidence type="ECO:0000256" key="2">
    <source>
        <dbReference type="ARBA" id="ARBA00022540"/>
    </source>
</evidence>
<keyword evidence="9" id="KW-1185">Reference proteome</keyword>
<evidence type="ECO:0000256" key="6">
    <source>
        <dbReference type="ARBA" id="ARBA00073542"/>
    </source>
</evidence>
<dbReference type="STRING" id="52838.A0A4V4H302"/>
<reference evidence="8 9" key="1">
    <citation type="journal article" date="2019" name="Nat. Plants">
        <title>Genome sequencing of Musa balbisiana reveals subgenome evolution and function divergence in polyploid bananas.</title>
        <authorList>
            <person name="Yao X."/>
        </authorList>
    </citation>
    <scope>NUCLEOTIDE SEQUENCE [LARGE SCALE GENOMIC DNA]</scope>
    <source>
        <strain evidence="9">cv. DH-PKW</strain>
        <tissue evidence="8">Leaves</tissue>
    </source>
</reference>
<gene>
    <name evidence="8" type="ORF">C4D60_Mb09t04390</name>
</gene>
<dbReference type="GO" id="GO:0003729">
    <property type="term" value="F:mRNA binding"/>
    <property type="evidence" value="ECO:0007669"/>
    <property type="project" value="TreeGrafter"/>
</dbReference>
<dbReference type="GO" id="GO:0001731">
    <property type="term" value="P:formation of translation preinitiation complex"/>
    <property type="evidence" value="ECO:0007669"/>
    <property type="project" value="TreeGrafter"/>
</dbReference>
<keyword evidence="2" id="KW-0396">Initiation factor</keyword>
<accession>A0A4V4H302</accession>
<dbReference type="SMART" id="SM00653">
    <property type="entry name" value="eIF2B_5"/>
    <property type="match status" value="1"/>
</dbReference>
<name>A0A4V4H302_MUSBA</name>
<evidence type="ECO:0000313" key="9">
    <source>
        <dbReference type="Proteomes" id="UP000317650"/>
    </source>
</evidence>
<comment type="caution">
    <text evidence="8">The sequence shown here is derived from an EMBL/GenBank/DDBJ whole genome shotgun (WGS) entry which is preliminary data.</text>
</comment>
<organism evidence="8 9">
    <name type="scientific">Musa balbisiana</name>
    <name type="common">Banana</name>
    <dbReference type="NCBI Taxonomy" id="52838"/>
    <lineage>
        <taxon>Eukaryota</taxon>
        <taxon>Viridiplantae</taxon>
        <taxon>Streptophyta</taxon>
        <taxon>Embryophyta</taxon>
        <taxon>Tracheophyta</taxon>
        <taxon>Spermatophyta</taxon>
        <taxon>Magnoliopsida</taxon>
        <taxon>Liliopsida</taxon>
        <taxon>Zingiberales</taxon>
        <taxon>Musaceae</taxon>
        <taxon>Musa</taxon>
    </lineage>
</organism>
<evidence type="ECO:0000313" key="8">
    <source>
        <dbReference type="EMBL" id="THU46386.1"/>
    </source>
</evidence>
<comment type="similarity">
    <text evidence="1">Belongs to the eIF-2-beta/eIF-5 family.</text>
</comment>
<sequence>MADENPSDVKEEVPELAPFDPAKKKKKKKVVLQDSAEVVDKLAEKTENLTGIVLVEVVSLDYHFSLSAEYYGLCKLKCLSVAVADSGEPSFAGMKKKKKKQVDTNFLNDENGDVVDDLTGDQVGEEDEGEGIVLGVGRYPWEGTDRDYKYEELLGRVFNILREHNPDLAGDRRRTVMRPPQVLREGTKKTVFVNFMDLCKTMHRQHEHVMNFLLAEMGTNGSLDGQQRLVVKGRFAPKNFEGILRRYMSMSYAMAAKVRIRYFLRKIVCSFFAVNSAALHDRLHPSRLVLLHSWAAEKLAPDFHLPSVAAALQRFTQTARSLRSGLRILWERILMSSVIGTRVIN</sequence>
<dbReference type="EMBL" id="PYDT01000010">
    <property type="protein sequence ID" value="THU46386.1"/>
    <property type="molecule type" value="Genomic_DNA"/>
</dbReference>
<dbReference type="InterPro" id="IPR016189">
    <property type="entry name" value="Transl_init_fac_IF2/IF5_N"/>
</dbReference>
<feature type="domain" description="Translation initiation factor IF2/IF5" evidence="7">
    <location>
        <begin position="172"/>
        <end position="272"/>
    </location>
</feature>
<dbReference type="Pfam" id="PF01873">
    <property type="entry name" value="eIF-5_eIF-2B"/>
    <property type="match status" value="1"/>
</dbReference>
<dbReference type="GO" id="GO:0005850">
    <property type="term" value="C:eukaryotic translation initiation factor 2 complex"/>
    <property type="evidence" value="ECO:0007669"/>
    <property type="project" value="TreeGrafter"/>
</dbReference>
<dbReference type="Proteomes" id="UP000317650">
    <property type="component" value="Chromosome 9"/>
</dbReference>
<dbReference type="GO" id="GO:0003743">
    <property type="term" value="F:translation initiation factor activity"/>
    <property type="evidence" value="ECO:0007669"/>
    <property type="project" value="UniProtKB-KW"/>
</dbReference>
<evidence type="ECO:0000256" key="4">
    <source>
        <dbReference type="ARBA" id="ARBA00054872"/>
    </source>
</evidence>
<dbReference type="InterPro" id="IPR002735">
    <property type="entry name" value="Transl_init_fac_IF2/IF5_dom"/>
</dbReference>
<evidence type="ECO:0000256" key="3">
    <source>
        <dbReference type="ARBA" id="ARBA00022917"/>
    </source>
</evidence>
<dbReference type="PANTHER" id="PTHR23001">
    <property type="entry name" value="EUKARYOTIC TRANSLATION INITIATION FACTOR"/>
    <property type="match status" value="1"/>
</dbReference>
<keyword evidence="3" id="KW-0648">Protein biosynthesis</keyword>
<dbReference type="PANTHER" id="PTHR23001:SF49">
    <property type="entry name" value="EUKARYOTIC TRANSLATION INITIATION FACTOR 2 SUBUNIT BETA ISOFORM X1"/>
    <property type="match status" value="1"/>
</dbReference>
<dbReference type="FunFam" id="3.30.30.170:FF:000001">
    <property type="entry name" value="Eukaryotic translation initiation factor 2 subunit"/>
    <property type="match status" value="1"/>
</dbReference>
<evidence type="ECO:0000256" key="1">
    <source>
        <dbReference type="ARBA" id="ARBA00010397"/>
    </source>
</evidence>
<proteinExistence type="inferred from homology"/>
<evidence type="ECO:0000256" key="5">
    <source>
        <dbReference type="ARBA" id="ARBA00063900"/>
    </source>
</evidence>
<dbReference type="AlphaFoldDB" id="A0A4V4H302"/>
<evidence type="ECO:0000259" key="7">
    <source>
        <dbReference type="SMART" id="SM00653"/>
    </source>
</evidence>